<organism evidence="1">
    <name type="scientific">Arundo donax</name>
    <name type="common">Giant reed</name>
    <name type="synonym">Donax arundinaceus</name>
    <dbReference type="NCBI Taxonomy" id="35708"/>
    <lineage>
        <taxon>Eukaryota</taxon>
        <taxon>Viridiplantae</taxon>
        <taxon>Streptophyta</taxon>
        <taxon>Embryophyta</taxon>
        <taxon>Tracheophyta</taxon>
        <taxon>Spermatophyta</taxon>
        <taxon>Magnoliopsida</taxon>
        <taxon>Liliopsida</taxon>
        <taxon>Poales</taxon>
        <taxon>Poaceae</taxon>
        <taxon>PACMAD clade</taxon>
        <taxon>Arundinoideae</taxon>
        <taxon>Arundineae</taxon>
        <taxon>Arundo</taxon>
    </lineage>
</organism>
<protein>
    <submittedName>
        <fullName evidence="1">Uncharacterized protein</fullName>
    </submittedName>
</protein>
<dbReference type="EMBL" id="GBRH01264559">
    <property type="protein sequence ID" value="JAD33336.1"/>
    <property type="molecule type" value="Transcribed_RNA"/>
</dbReference>
<evidence type="ECO:0000313" key="1">
    <source>
        <dbReference type="EMBL" id="JAD33336.1"/>
    </source>
</evidence>
<proteinExistence type="predicted"/>
<reference evidence="1" key="2">
    <citation type="journal article" date="2015" name="Data Brief">
        <title>Shoot transcriptome of the giant reed, Arundo donax.</title>
        <authorList>
            <person name="Barrero R.A."/>
            <person name="Guerrero F.D."/>
            <person name="Moolhuijzen P."/>
            <person name="Goolsby J.A."/>
            <person name="Tidwell J."/>
            <person name="Bellgard S.E."/>
            <person name="Bellgard M.I."/>
        </authorList>
    </citation>
    <scope>NUCLEOTIDE SEQUENCE</scope>
    <source>
        <tissue evidence="1">Shoot tissue taken approximately 20 cm above the soil surface</tissue>
    </source>
</reference>
<accession>A0A0A8Z3F7</accession>
<dbReference type="AlphaFoldDB" id="A0A0A8Z3F7"/>
<name>A0A0A8Z3F7_ARUDO</name>
<sequence>MLAEKSNVQSNGFFLCPHEIGAKSTQLRPG</sequence>
<reference evidence="1" key="1">
    <citation type="submission" date="2014-09" db="EMBL/GenBank/DDBJ databases">
        <authorList>
            <person name="Magalhaes I.L.F."/>
            <person name="Oliveira U."/>
            <person name="Santos F.R."/>
            <person name="Vidigal T.H.D.A."/>
            <person name="Brescovit A.D."/>
            <person name="Santos A.J."/>
        </authorList>
    </citation>
    <scope>NUCLEOTIDE SEQUENCE</scope>
    <source>
        <tissue evidence="1">Shoot tissue taken approximately 20 cm above the soil surface</tissue>
    </source>
</reference>